<sequence length="59" mass="7060">MSTKSLIKRIKITKKGKILRRAMGLGHNKAQKRTVQIKRRQKFRGLDLKKKNIIRYLNR</sequence>
<gene>
    <name evidence="1" type="ORF">COV54_02915</name>
</gene>
<evidence type="ECO:0000313" key="1">
    <source>
        <dbReference type="EMBL" id="PIR06181.1"/>
    </source>
</evidence>
<evidence type="ECO:0008006" key="3">
    <source>
        <dbReference type="Google" id="ProtNLM"/>
    </source>
</evidence>
<dbReference type="AlphaFoldDB" id="A0A2H0NBB8"/>
<comment type="caution">
    <text evidence="1">The sequence shown here is derived from an EMBL/GenBank/DDBJ whole genome shotgun (WGS) entry which is preliminary data.</text>
</comment>
<organism evidence="1 2">
    <name type="scientific">Candidatus Jorgensenbacteria bacterium CG11_big_fil_rev_8_21_14_0_20_38_23</name>
    <dbReference type="NCBI Taxonomy" id="1974594"/>
    <lineage>
        <taxon>Bacteria</taxon>
        <taxon>Candidatus Joergenseniibacteriota</taxon>
    </lineage>
</organism>
<evidence type="ECO:0000313" key="2">
    <source>
        <dbReference type="Proteomes" id="UP000228867"/>
    </source>
</evidence>
<dbReference type="InterPro" id="IPR037229">
    <property type="entry name" value="Ribosomal_bL35_sf"/>
</dbReference>
<dbReference type="Proteomes" id="UP000228867">
    <property type="component" value="Unassembled WGS sequence"/>
</dbReference>
<dbReference type="EMBL" id="PCWR01000062">
    <property type="protein sequence ID" value="PIR06181.1"/>
    <property type="molecule type" value="Genomic_DNA"/>
</dbReference>
<reference evidence="1 2" key="1">
    <citation type="submission" date="2017-09" db="EMBL/GenBank/DDBJ databases">
        <title>Depth-based differentiation of microbial function through sediment-hosted aquifers and enrichment of novel symbionts in the deep terrestrial subsurface.</title>
        <authorList>
            <person name="Probst A.J."/>
            <person name="Ladd B."/>
            <person name="Jarett J.K."/>
            <person name="Geller-Mcgrath D.E."/>
            <person name="Sieber C.M."/>
            <person name="Emerson J.B."/>
            <person name="Anantharaman K."/>
            <person name="Thomas B.C."/>
            <person name="Malmstrom R."/>
            <person name="Stieglmeier M."/>
            <person name="Klingl A."/>
            <person name="Woyke T."/>
            <person name="Ryan C.M."/>
            <person name="Banfield J.F."/>
        </authorList>
    </citation>
    <scope>NUCLEOTIDE SEQUENCE [LARGE SCALE GENOMIC DNA]</scope>
    <source>
        <strain evidence="1">CG11_big_fil_rev_8_21_14_0_20_38_23</strain>
    </source>
</reference>
<name>A0A2H0NBB8_9BACT</name>
<accession>A0A2H0NBB8</accession>
<protein>
    <recommendedName>
        <fullName evidence="3">50S ribosomal protein L35</fullName>
    </recommendedName>
</protein>
<dbReference type="Gene3D" id="4.10.410.60">
    <property type="match status" value="1"/>
</dbReference>
<dbReference type="SUPFAM" id="SSF143034">
    <property type="entry name" value="L35p-like"/>
    <property type="match status" value="1"/>
</dbReference>
<proteinExistence type="predicted"/>